<feature type="transmembrane region" description="Helical" evidence="2">
    <location>
        <begin position="165"/>
        <end position="187"/>
    </location>
</feature>
<reference evidence="4" key="1">
    <citation type="submission" date="2014-12" db="EMBL/GenBank/DDBJ databases">
        <title>Genome Sequence of Valsa Canker Pathogens Uncovers a Specific Adaption of Colonization on Woody Bark.</title>
        <authorList>
            <person name="Yin Z."/>
            <person name="Liu H."/>
            <person name="Gao X."/>
            <person name="Li Z."/>
            <person name="Song N."/>
            <person name="Ke X."/>
            <person name="Dai Q."/>
            <person name="Wu Y."/>
            <person name="Sun Y."/>
            <person name="Xu J.-R."/>
            <person name="Kang Z.K."/>
            <person name="Wang L."/>
            <person name="Huang L."/>
        </authorList>
    </citation>
    <scope>NUCLEOTIDE SEQUENCE [LARGE SCALE GENOMIC DNA]</scope>
    <source>
        <strain evidence="4">SXYL134</strain>
    </source>
</reference>
<keyword evidence="4" id="KW-1185">Reference proteome</keyword>
<feature type="transmembrane region" description="Helical" evidence="2">
    <location>
        <begin position="291"/>
        <end position="312"/>
    </location>
</feature>
<comment type="subcellular location">
    <subcellularLocation>
        <location evidence="1">Membrane</location>
        <topology evidence="1">Multi-pass membrane protein</topology>
    </subcellularLocation>
</comment>
<dbReference type="InterPro" id="IPR052599">
    <property type="entry name" value="SLC43A_AATransporter"/>
</dbReference>
<evidence type="ECO:0000256" key="1">
    <source>
        <dbReference type="ARBA" id="ARBA00004141"/>
    </source>
</evidence>
<name>A0A194V793_CYTMA</name>
<dbReference type="SUPFAM" id="SSF103473">
    <property type="entry name" value="MFS general substrate transporter"/>
    <property type="match status" value="1"/>
</dbReference>
<evidence type="ECO:0000313" key="4">
    <source>
        <dbReference type="Proteomes" id="UP000078576"/>
    </source>
</evidence>
<dbReference type="AlphaFoldDB" id="A0A194V793"/>
<dbReference type="PANTHER" id="PTHR20772">
    <property type="entry name" value="PROTEIN FMP42"/>
    <property type="match status" value="1"/>
</dbReference>
<feature type="transmembrane region" description="Helical" evidence="2">
    <location>
        <begin position="258"/>
        <end position="279"/>
    </location>
</feature>
<proteinExistence type="predicted"/>
<gene>
    <name evidence="3" type="ORF">VP1G_07009</name>
</gene>
<dbReference type="InterPro" id="IPR036259">
    <property type="entry name" value="MFS_trans_sf"/>
</dbReference>
<protein>
    <submittedName>
        <fullName evidence="3">Protein FMP42</fullName>
    </submittedName>
</protein>
<accession>A0A194V793</accession>
<evidence type="ECO:0000256" key="2">
    <source>
        <dbReference type="SAM" id="Phobius"/>
    </source>
</evidence>
<sequence>MSLAQRRTAPEGINIIPEDGILENGYTSTNGNLEAVADEEQGLGLRRGSTATQTTLIPPGPEGRDLWQTISYDAFAQQQAQQYDAILPEDIDHLAAYEVSTAKRVAQIIFAVLACVLASGIVCGFAALKPILIAEGVYRSLCPADWSPPTGKESQMPCPEQDMRLNLFFIMASITLNMSTVLAGYVLDNHGRRMCYLLAAAILSLGGGCMALAFYMGEGALVHFDGYITGNLLLGLGGTFLFVSSYQLSNAFPRHAGLVVALVTGAFDASAAVFLFYRLAYEATSHAFKPAYFFISFAVLVPLMIVIAEFTLMPSSGYNTRSEYQVAIEYVKDSTHDVYDSDDETYANKSREELQEMRWRRASEREAQLEAIEAVAGNEDERRADREVAWERQANSGVYGFLHCKPVSRQMITAWFWLLLGLTVLQMMRMNYFIATVRAQYRYMLDGEEGAEKVNSFFDVALPVAGVITTPFIGVLLNEVPVYGTLGVLTVLIVILGAFNCVSILWAGYATVVAFVIFRPLYYSAVSDYASKVFGFATFGRIYGTIICVSGIGQFVQPALDTLTHGPLHNNPVPVNLFFAVGGSVISAALTFYVYVKTIEHGKGHGGKSVDELRFGEDLVDDERRSLLHNEVRRDGYGSAVRDGQGT</sequence>
<keyword evidence="2" id="KW-1133">Transmembrane helix</keyword>
<dbReference type="Proteomes" id="UP000078576">
    <property type="component" value="Unassembled WGS sequence"/>
</dbReference>
<feature type="transmembrane region" description="Helical" evidence="2">
    <location>
        <begin position="227"/>
        <end position="246"/>
    </location>
</feature>
<organism evidence="3 4">
    <name type="scientific">Cytospora mali</name>
    <name type="common">Apple Valsa canker fungus</name>
    <name type="synonym">Valsa mali</name>
    <dbReference type="NCBI Taxonomy" id="578113"/>
    <lineage>
        <taxon>Eukaryota</taxon>
        <taxon>Fungi</taxon>
        <taxon>Dikarya</taxon>
        <taxon>Ascomycota</taxon>
        <taxon>Pezizomycotina</taxon>
        <taxon>Sordariomycetes</taxon>
        <taxon>Sordariomycetidae</taxon>
        <taxon>Diaporthales</taxon>
        <taxon>Cytosporaceae</taxon>
        <taxon>Cytospora</taxon>
    </lineage>
</organism>
<dbReference type="Pfam" id="PF07690">
    <property type="entry name" value="MFS_1"/>
    <property type="match status" value="1"/>
</dbReference>
<feature type="transmembrane region" description="Helical" evidence="2">
    <location>
        <begin position="504"/>
        <end position="522"/>
    </location>
</feature>
<dbReference type="OrthoDB" id="330047at2759"/>
<feature type="transmembrane region" description="Helical" evidence="2">
    <location>
        <begin position="108"/>
        <end position="128"/>
    </location>
</feature>
<dbReference type="EMBL" id="KN714736">
    <property type="protein sequence ID" value="KUI59768.1"/>
    <property type="molecule type" value="Genomic_DNA"/>
</dbReference>
<evidence type="ECO:0000313" key="3">
    <source>
        <dbReference type="EMBL" id="KUI59768.1"/>
    </source>
</evidence>
<dbReference type="GO" id="GO:0022857">
    <property type="term" value="F:transmembrane transporter activity"/>
    <property type="evidence" value="ECO:0007669"/>
    <property type="project" value="InterPro"/>
</dbReference>
<feature type="transmembrane region" description="Helical" evidence="2">
    <location>
        <begin position="534"/>
        <end position="556"/>
    </location>
</feature>
<feature type="transmembrane region" description="Helical" evidence="2">
    <location>
        <begin position="576"/>
        <end position="596"/>
    </location>
</feature>
<feature type="transmembrane region" description="Helical" evidence="2">
    <location>
        <begin position="454"/>
        <end position="473"/>
    </location>
</feature>
<dbReference type="InterPro" id="IPR011701">
    <property type="entry name" value="MFS"/>
</dbReference>
<dbReference type="STRING" id="694573.A0A194V793"/>
<feature type="transmembrane region" description="Helical" evidence="2">
    <location>
        <begin position="480"/>
        <end position="498"/>
    </location>
</feature>
<feature type="transmembrane region" description="Helical" evidence="2">
    <location>
        <begin position="415"/>
        <end position="434"/>
    </location>
</feature>
<dbReference type="GO" id="GO:0000329">
    <property type="term" value="C:fungal-type vacuole membrane"/>
    <property type="evidence" value="ECO:0007669"/>
    <property type="project" value="TreeGrafter"/>
</dbReference>
<keyword evidence="2" id="KW-0472">Membrane</keyword>
<keyword evidence="2" id="KW-0812">Transmembrane</keyword>
<feature type="transmembrane region" description="Helical" evidence="2">
    <location>
        <begin position="194"/>
        <end position="215"/>
    </location>
</feature>
<dbReference type="Gene3D" id="1.20.1250.20">
    <property type="entry name" value="MFS general substrate transporter like domains"/>
    <property type="match status" value="1"/>
</dbReference>
<dbReference type="PANTHER" id="PTHR20772:SF4">
    <property type="entry name" value="HYPOTHETICAL AMINO ACID TRANSPORTER (EUROFUNG)"/>
    <property type="match status" value="1"/>
</dbReference>